<reference evidence="1" key="1">
    <citation type="submission" date="2020-04" db="EMBL/GenBank/DDBJ databases">
        <authorList>
            <person name="Chiriac C."/>
            <person name="Salcher M."/>
            <person name="Ghai R."/>
            <person name="Kavagutti S V."/>
        </authorList>
    </citation>
    <scope>NUCLEOTIDE SEQUENCE</scope>
</reference>
<proteinExistence type="predicted"/>
<accession>A0A6J5KTH6</accession>
<evidence type="ECO:0000313" key="1">
    <source>
        <dbReference type="EMBL" id="CAB4124572.1"/>
    </source>
</evidence>
<organism evidence="1">
    <name type="scientific">uncultured Caudovirales phage</name>
    <dbReference type="NCBI Taxonomy" id="2100421"/>
    <lineage>
        <taxon>Viruses</taxon>
        <taxon>Duplodnaviria</taxon>
        <taxon>Heunggongvirae</taxon>
        <taxon>Uroviricota</taxon>
        <taxon>Caudoviricetes</taxon>
        <taxon>Peduoviridae</taxon>
        <taxon>Maltschvirus</taxon>
        <taxon>Maltschvirus maltsch</taxon>
    </lineage>
</organism>
<evidence type="ECO:0008006" key="2">
    <source>
        <dbReference type="Google" id="ProtNLM"/>
    </source>
</evidence>
<protein>
    <recommendedName>
        <fullName evidence="2">HNHc domain containing protein</fullName>
    </recommendedName>
</protein>
<gene>
    <name evidence="1" type="ORF">UFOVP53_12</name>
</gene>
<name>A0A6J5KTH6_9CAUD</name>
<sequence length="189" mass="22288">MKTCSKCKENKQLNEFNKDCGTKDGLKCSCRVCCKIEGKRVYSDNLEKYRLRSCTKYKTNPNYNKNWKKANPDKVKKSYRIYSDNNPGKIRAKKSKRRAIKLNALPNNLSQVDIDKMKDIYVLAKELEKQDNIKRYVHHIVPLQEFNNLGIFGLHVPWNLEILTKEEHLKRHEELKENYKIVISLVISL</sequence>
<dbReference type="EMBL" id="LR796189">
    <property type="protein sequence ID" value="CAB4124572.1"/>
    <property type="molecule type" value="Genomic_DNA"/>
</dbReference>